<dbReference type="InterPro" id="IPR001387">
    <property type="entry name" value="Cro/C1-type_HTH"/>
</dbReference>
<gene>
    <name evidence="3" type="ORF">OG469_27810</name>
</gene>
<dbReference type="Pfam" id="PF13560">
    <property type="entry name" value="HTH_31"/>
    <property type="match status" value="1"/>
</dbReference>
<name>A0ABZ1WDL0_9ACTN</name>
<evidence type="ECO:0000313" key="4">
    <source>
        <dbReference type="Proteomes" id="UP001432014"/>
    </source>
</evidence>
<feature type="region of interest" description="Disordered" evidence="1">
    <location>
        <begin position="100"/>
        <end position="136"/>
    </location>
</feature>
<dbReference type="RefSeq" id="WP_329494876.1">
    <property type="nucleotide sequence ID" value="NZ_CP108460.1"/>
</dbReference>
<reference evidence="3 4" key="1">
    <citation type="submission" date="2022-10" db="EMBL/GenBank/DDBJ databases">
        <title>The complete genomes of actinobacterial strains from the NBC collection.</title>
        <authorList>
            <person name="Joergensen T.S."/>
            <person name="Alvarez Arevalo M."/>
            <person name="Sterndorff E.B."/>
            <person name="Faurdal D."/>
            <person name="Vuksanovic O."/>
            <person name="Mourched A.-S."/>
            <person name="Charusanti P."/>
            <person name="Shaw S."/>
            <person name="Blin K."/>
            <person name="Weber T."/>
        </authorList>
    </citation>
    <scope>NUCLEOTIDE SEQUENCE [LARGE SCALE GENOMIC DNA]</scope>
    <source>
        <strain evidence="3 4">NBC_01247</strain>
    </source>
</reference>
<dbReference type="EMBL" id="CP108482">
    <property type="protein sequence ID" value="WUS58975.1"/>
    <property type="molecule type" value="Genomic_DNA"/>
</dbReference>
<dbReference type="InterPro" id="IPR010982">
    <property type="entry name" value="Lambda_DNA-bd_dom_sf"/>
</dbReference>
<evidence type="ECO:0000256" key="1">
    <source>
        <dbReference type="SAM" id="MobiDB-lite"/>
    </source>
</evidence>
<dbReference type="Pfam" id="PF10901">
    <property type="entry name" value="DUF2690"/>
    <property type="match status" value="1"/>
</dbReference>
<proteinExistence type="predicted"/>
<keyword evidence="4" id="KW-1185">Reference proteome</keyword>
<dbReference type="Proteomes" id="UP001432014">
    <property type="component" value="Chromosome"/>
</dbReference>
<keyword evidence="2" id="KW-1133">Transmembrane helix</keyword>
<feature type="compositionally biased region" description="Gly residues" evidence="1">
    <location>
        <begin position="116"/>
        <end position="127"/>
    </location>
</feature>
<feature type="region of interest" description="Disordered" evidence="1">
    <location>
        <begin position="1"/>
        <end position="28"/>
    </location>
</feature>
<feature type="transmembrane region" description="Helical" evidence="2">
    <location>
        <begin position="146"/>
        <end position="166"/>
    </location>
</feature>
<keyword evidence="2" id="KW-0812">Transmembrane</keyword>
<organism evidence="3 4">
    <name type="scientific">Kitasatospora herbaricolor</name>
    <dbReference type="NCBI Taxonomy" id="68217"/>
    <lineage>
        <taxon>Bacteria</taxon>
        <taxon>Bacillati</taxon>
        <taxon>Actinomycetota</taxon>
        <taxon>Actinomycetes</taxon>
        <taxon>Kitasatosporales</taxon>
        <taxon>Streptomycetaceae</taxon>
        <taxon>Kitasatospora</taxon>
    </lineage>
</organism>
<feature type="compositionally biased region" description="Low complexity" evidence="1">
    <location>
        <begin position="106"/>
        <end position="115"/>
    </location>
</feature>
<keyword evidence="2" id="KW-0472">Membrane</keyword>
<sequence>MTMTTEDSPTTPPNSASGPEPEAGPEAAERLRLELLAFKDASGLSYAKIGERTHYAKSSWERWVNGKQFPPRGAVESLGTAFEHEVAPLLELWDLADRERSEREQAAGGAAATGAGAAGAEGTGGEDGTADAPAGRATRWTARRTVATGALAAVLVAALVLVLGLARDGDAPDTAAGAAPTVAATTTGTAAAAPAPTGSASATATAPATPRPIGCSAAGCSGKDPGAMGCSQDGQTLVLGKNQEIVMELRYSKACSAAWGRITYAAPNAIVSAENSDGTTSPYAVKWGNDAYSPMVELTGDKSAWVCATLPDGATRACTDHVKAPAAP</sequence>
<evidence type="ECO:0000313" key="3">
    <source>
        <dbReference type="EMBL" id="WUS58975.1"/>
    </source>
</evidence>
<evidence type="ECO:0000256" key="2">
    <source>
        <dbReference type="SAM" id="Phobius"/>
    </source>
</evidence>
<feature type="compositionally biased region" description="Low complexity" evidence="1">
    <location>
        <begin position="15"/>
        <end position="26"/>
    </location>
</feature>
<dbReference type="CDD" id="cd00093">
    <property type="entry name" value="HTH_XRE"/>
    <property type="match status" value="1"/>
</dbReference>
<dbReference type="SUPFAM" id="SSF47413">
    <property type="entry name" value="lambda repressor-like DNA-binding domains"/>
    <property type="match status" value="1"/>
</dbReference>
<protein>
    <submittedName>
        <fullName evidence="3">DUF2690 domain-containing protein</fullName>
    </submittedName>
</protein>
<accession>A0ABZ1WDL0</accession>
<dbReference type="InterPro" id="IPR021224">
    <property type="entry name" value="DUF2690"/>
</dbReference>